<evidence type="ECO:0000313" key="1">
    <source>
        <dbReference type="EMBL" id="VEL32875.1"/>
    </source>
</evidence>
<proteinExistence type="predicted"/>
<evidence type="ECO:0000313" key="2">
    <source>
        <dbReference type="Proteomes" id="UP000784294"/>
    </source>
</evidence>
<gene>
    <name evidence="1" type="ORF">PXEA_LOCUS26315</name>
</gene>
<organism evidence="1 2">
    <name type="scientific">Protopolystoma xenopodis</name>
    <dbReference type="NCBI Taxonomy" id="117903"/>
    <lineage>
        <taxon>Eukaryota</taxon>
        <taxon>Metazoa</taxon>
        <taxon>Spiralia</taxon>
        <taxon>Lophotrochozoa</taxon>
        <taxon>Platyhelminthes</taxon>
        <taxon>Monogenea</taxon>
        <taxon>Polyopisthocotylea</taxon>
        <taxon>Polystomatidea</taxon>
        <taxon>Polystomatidae</taxon>
        <taxon>Protopolystoma</taxon>
    </lineage>
</organism>
<keyword evidence="2" id="KW-1185">Reference proteome</keyword>
<name>A0A3S5B3Y5_9PLAT</name>
<protein>
    <submittedName>
        <fullName evidence="1">Uncharacterized protein</fullName>
    </submittedName>
</protein>
<feature type="non-terminal residue" evidence="1">
    <location>
        <position position="1"/>
    </location>
</feature>
<reference evidence="1" key="1">
    <citation type="submission" date="2018-11" db="EMBL/GenBank/DDBJ databases">
        <authorList>
            <consortium name="Pathogen Informatics"/>
        </authorList>
    </citation>
    <scope>NUCLEOTIDE SEQUENCE</scope>
</reference>
<dbReference type="Proteomes" id="UP000784294">
    <property type="component" value="Unassembled WGS sequence"/>
</dbReference>
<accession>A0A3S5B3Y5</accession>
<dbReference type="AlphaFoldDB" id="A0A3S5B3Y5"/>
<sequence length="365" mass="39273">SHFSTNFDFDNNVSHPSSADPTCSAGIGQLSSYPSRYSLSRRALTPLANWFIWCQACRHGGHAGHLAEWFYGGLHHLTQTAASSISTASATAPITAATSTSCIGTLGITANQSSAPLSAALSVSAPSRSVAQHPSDSSLSLQAPPSWLVECPVNGCHCRCASLDLTGGLGGLRALFQPTTGLPTYHQSQDNLAIPSAITDITDCFPTAHQSTMATHPLNRLWLRDGYDVHRVPETGEVVNNEDGRGEEGVAVEEDDYPDTWDLGRTGFSSGIRRIVPFASRLHMSSFQPQQLTQSAGRTFAEETKLMTKWDILHRRGESADPADRFTGETGPYAARPFFLANLAASAQRLLLNTPGHGQHQQRFS</sequence>
<comment type="caution">
    <text evidence="1">The sequence shown here is derived from an EMBL/GenBank/DDBJ whole genome shotgun (WGS) entry which is preliminary data.</text>
</comment>
<dbReference type="OrthoDB" id="341486at2759"/>
<dbReference type="EMBL" id="CAAALY010244797">
    <property type="protein sequence ID" value="VEL32875.1"/>
    <property type="molecule type" value="Genomic_DNA"/>
</dbReference>